<evidence type="ECO:0000259" key="3">
    <source>
        <dbReference type="PROSITE" id="PS51186"/>
    </source>
</evidence>
<dbReference type="RefSeq" id="WP_326296763.1">
    <property type="nucleotide sequence ID" value="NZ_JAYLLH010000007.1"/>
</dbReference>
<reference evidence="4 5" key="1">
    <citation type="submission" date="2024-01" db="EMBL/GenBank/DDBJ databases">
        <title>Mesobacterium rodlantinim sp. nov., isolated from shallow sea hydrothermal systems off Kueishantao Island.</title>
        <authorList>
            <person name="Su Z."/>
            <person name="Tang K."/>
        </authorList>
    </citation>
    <scope>NUCLEOTIDE SEQUENCE [LARGE SCALE GENOMIC DNA]</scope>
    <source>
        <strain evidence="4 5">TK19101</strain>
    </source>
</reference>
<organism evidence="4 5">
    <name type="scientific">Mesobacterium hydrothermale</name>
    <dbReference type="NCBI Taxonomy" id="3111907"/>
    <lineage>
        <taxon>Bacteria</taxon>
        <taxon>Pseudomonadati</taxon>
        <taxon>Pseudomonadota</taxon>
        <taxon>Alphaproteobacteria</taxon>
        <taxon>Rhodobacterales</taxon>
        <taxon>Roseobacteraceae</taxon>
        <taxon>Mesobacterium</taxon>
    </lineage>
</organism>
<evidence type="ECO:0000313" key="5">
    <source>
        <dbReference type="Proteomes" id="UP001348149"/>
    </source>
</evidence>
<dbReference type="EMBL" id="JAYLLH010000007">
    <property type="protein sequence ID" value="MEC3861087.1"/>
    <property type="molecule type" value="Genomic_DNA"/>
</dbReference>
<dbReference type="PANTHER" id="PTHR43877">
    <property type="entry name" value="AMINOALKYLPHOSPHONATE N-ACETYLTRANSFERASE-RELATED-RELATED"/>
    <property type="match status" value="1"/>
</dbReference>
<evidence type="ECO:0000256" key="2">
    <source>
        <dbReference type="ARBA" id="ARBA00023315"/>
    </source>
</evidence>
<dbReference type="Gene3D" id="3.40.630.30">
    <property type="match status" value="1"/>
</dbReference>
<keyword evidence="1" id="KW-0808">Transferase</keyword>
<evidence type="ECO:0000313" key="4">
    <source>
        <dbReference type="EMBL" id="MEC3861087.1"/>
    </source>
</evidence>
<proteinExistence type="predicted"/>
<dbReference type="InterPro" id="IPR050832">
    <property type="entry name" value="Bact_Acetyltransf"/>
</dbReference>
<comment type="caution">
    <text evidence="4">The sequence shown here is derived from an EMBL/GenBank/DDBJ whole genome shotgun (WGS) entry which is preliminary data.</text>
</comment>
<dbReference type="PROSITE" id="PS51186">
    <property type="entry name" value="GNAT"/>
    <property type="match status" value="1"/>
</dbReference>
<dbReference type="CDD" id="cd04301">
    <property type="entry name" value="NAT_SF"/>
    <property type="match status" value="1"/>
</dbReference>
<dbReference type="Pfam" id="PF00583">
    <property type="entry name" value="Acetyltransf_1"/>
    <property type="match status" value="1"/>
</dbReference>
<keyword evidence="5" id="KW-1185">Reference proteome</keyword>
<feature type="domain" description="N-acetyltransferase" evidence="3">
    <location>
        <begin position="2"/>
        <end position="148"/>
    </location>
</feature>
<dbReference type="InterPro" id="IPR016181">
    <property type="entry name" value="Acyl_CoA_acyltransferase"/>
</dbReference>
<dbReference type="SUPFAM" id="SSF55729">
    <property type="entry name" value="Acyl-CoA N-acyltransferases (Nat)"/>
    <property type="match status" value="1"/>
</dbReference>
<gene>
    <name evidence="4" type="ORF">VK792_07295</name>
</gene>
<name>A0ABU6HG30_9RHOB</name>
<sequence length="148" mass="16498">MSLLHLATPDDLPRLLPLVAALHEELGFDTDDAHRSAAITPLLEGSPHGAAWLIGPRKAPVGYIVITFGWSVEFGGLDGIVDEIYIRRAVRGRGMGSEALNTLAQALKQGGMRALHLEVDSNDTQTRRFYARQHFKERDRYMFMSRVL</sequence>
<evidence type="ECO:0000256" key="1">
    <source>
        <dbReference type="ARBA" id="ARBA00022679"/>
    </source>
</evidence>
<keyword evidence="2" id="KW-0012">Acyltransferase</keyword>
<dbReference type="Proteomes" id="UP001348149">
    <property type="component" value="Unassembled WGS sequence"/>
</dbReference>
<protein>
    <submittedName>
        <fullName evidence="4">GNAT family N-acetyltransferase</fullName>
    </submittedName>
</protein>
<accession>A0ABU6HG30</accession>
<dbReference type="PANTHER" id="PTHR43877:SF2">
    <property type="entry name" value="AMINOALKYLPHOSPHONATE N-ACETYLTRANSFERASE-RELATED"/>
    <property type="match status" value="1"/>
</dbReference>
<dbReference type="InterPro" id="IPR000182">
    <property type="entry name" value="GNAT_dom"/>
</dbReference>